<dbReference type="EMBL" id="FTMS01000001">
    <property type="protein sequence ID" value="SIP87445.1"/>
    <property type="molecule type" value="Genomic_DNA"/>
</dbReference>
<keyword evidence="5" id="KW-1133">Transmembrane helix</keyword>
<protein>
    <submittedName>
        <fullName evidence="8">Methyl-accepting chemotaxis protein</fullName>
    </submittedName>
</protein>
<dbReference type="OrthoDB" id="369336at2"/>
<evidence type="ECO:0000259" key="6">
    <source>
        <dbReference type="PROSITE" id="PS50111"/>
    </source>
</evidence>
<sequence length="590" mass="63817">MKNGRSGSLLRKIVLVQVACVFLIMAAVGFRDYRVRAVQTRRQMEENAGYVVERAANSLGPHMWNYAHDAAAVQLAAELGAWDVLGFVVNEGDSLWLAVAQDGAGELIRLEAEQDIAALQGRASLERVSAVHHNEQELGSVQALFTDEPLRAELAGQRRRAILNTLMIGFVLSVSLSLALRSMVVKPLRSIVFRLRDIAEGEADLTQQLMIRSKDEVGEFASLFNRFVETIRELAASIKFSVNQTAATSSQVEEQSRLAYGATENISSGVGEIQNSFEGLSGNIDEATAAVEQILGNIHELRNTIQSETAAVTESSASIEELLSSIRTISSSTDRKAELAKVVQSRTDEGDGRISDTTAVVQEIGADVGQMTEIVDVINNITAQTNLLAMNAAIEAAHAGESGRGFAVVAEEIRKLAESTSENSKVITETLRKVVERIRRLEETSEHTAEVFQEIRSGVQEVFLSFSEISSAMSEMKDGTDSINEAMVLLNNMSHQVQGGADEMQRGAETINASMQKISSVSGDVGDRIATVKGESQSIFGAMESILSLVDDNQKRVRLLKDETARFKTDSDSGASDSGAEGEEGQGSKQ</sequence>
<feature type="domain" description="HAMP" evidence="7">
    <location>
        <begin position="182"/>
        <end position="236"/>
    </location>
</feature>
<keyword evidence="1 3" id="KW-0807">Transducer</keyword>
<evidence type="ECO:0000313" key="8">
    <source>
        <dbReference type="EMBL" id="SIP87445.1"/>
    </source>
</evidence>
<keyword evidence="9" id="KW-1185">Reference proteome</keyword>
<dbReference type="PROSITE" id="PS50885">
    <property type="entry name" value="HAMP"/>
    <property type="match status" value="1"/>
</dbReference>
<dbReference type="RefSeq" id="WP_076487294.1">
    <property type="nucleotide sequence ID" value="NZ_FTMS01000001.1"/>
</dbReference>
<dbReference type="STRING" id="159291.SAMN05920897_10157"/>
<reference evidence="8 9" key="1">
    <citation type="submission" date="2017-01" db="EMBL/GenBank/DDBJ databases">
        <authorList>
            <person name="Mah S.A."/>
            <person name="Swanson W.J."/>
            <person name="Moy G.W."/>
            <person name="Vacquier V.D."/>
        </authorList>
    </citation>
    <scope>NUCLEOTIDE SEQUENCE [LARGE SCALE GENOMIC DNA]</scope>
    <source>
        <strain evidence="8 9">ASpG1</strain>
    </source>
</reference>
<dbReference type="SMART" id="SM00283">
    <property type="entry name" value="MA"/>
    <property type="match status" value="1"/>
</dbReference>
<dbReference type="SMART" id="SM00304">
    <property type="entry name" value="HAMP"/>
    <property type="match status" value="1"/>
</dbReference>
<evidence type="ECO:0000256" key="3">
    <source>
        <dbReference type="PROSITE-ProRule" id="PRU00284"/>
    </source>
</evidence>
<comment type="similarity">
    <text evidence="2">Belongs to the methyl-accepting chemotaxis (MCP) protein family.</text>
</comment>
<evidence type="ECO:0000259" key="7">
    <source>
        <dbReference type="PROSITE" id="PS50885"/>
    </source>
</evidence>
<gene>
    <name evidence="8" type="ORF">SAMN05920897_10157</name>
</gene>
<feature type="region of interest" description="Disordered" evidence="4">
    <location>
        <begin position="564"/>
        <end position="590"/>
    </location>
</feature>
<feature type="domain" description="Methyl-accepting transducer" evidence="6">
    <location>
        <begin position="283"/>
        <end position="519"/>
    </location>
</feature>
<dbReference type="SUPFAM" id="SSF58104">
    <property type="entry name" value="Methyl-accepting chemotaxis protein (MCP) signaling domain"/>
    <property type="match status" value="1"/>
</dbReference>
<dbReference type="GO" id="GO:0007165">
    <property type="term" value="P:signal transduction"/>
    <property type="evidence" value="ECO:0007669"/>
    <property type="project" value="UniProtKB-KW"/>
</dbReference>
<evidence type="ECO:0000256" key="1">
    <source>
        <dbReference type="ARBA" id="ARBA00023224"/>
    </source>
</evidence>
<evidence type="ECO:0000313" key="9">
    <source>
        <dbReference type="Proteomes" id="UP000186400"/>
    </source>
</evidence>
<organism evidence="8 9">
    <name type="scientific">Alkalispirochaeta americana</name>
    <dbReference type="NCBI Taxonomy" id="159291"/>
    <lineage>
        <taxon>Bacteria</taxon>
        <taxon>Pseudomonadati</taxon>
        <taxon>Spirochaetota</taxon>
        <taxon>Spirochaetia</taxon>
        <taxon>Spirochaetales</taxon>
        <taxon>Spirochaetaceae</taxon>
        <taxon>Alkalispirochaeta</taxon>
    </lineage>
</organism>
<dbReference type="CDD" id="cd06225">
    <property type="entry name" value="HAMP"/>
    <property type="match status" value="1"/>
</dbReference>
<keyword evidence="5" id="KW-0812">Transmembrane</keyword>
<dbReference type="Gene3D" id="1.10.287.950">
    <property type="entry name" value="Methyl-accepting chemotaxis protein"/>
    <property type="match status" value="1"/>
</dbReference>
<evidence type="ECO:0000256" key="4">
    <source>
        <dbReference type="SAM" id="MobiDB-lite"/>
    </source>
</evidence>
<evidence type="ECO:0000256" key="5">
    <source>
        <dbReference type="SAM" id="Phobius"/>
    </source>
</evidence>
<dbReference type="Pfam" id="PF00015">
    <property type="entry name" value="MCPsignal"/>
    <property type="match status" value="1"/>
</dbReference>
<dbReference type="PANTHER" id="PTHR32089">
    <property type="entry name" value="METHYL-ACCEPTING CHEMOTAXIS PROTEIN MCPB"/>
    <property type="match status" value="1"/>
</dbReference>
<dbReference type="GO" id="GO:0016020">
    <property type="term" value="C:membrane"/>
    <property type="evidence" value="ECO:0007669"/>
    <property type="project" value="InterPro"/>
</dbReference>
<accession>A0A1N6N5V2</accession>
<dbReference type="AlphaFoldDB" id="A0A1N6N5V2"/>
<dbReference type="PROSITE" id="PS50111">
    <property type="entry name" value="CHEMOTAXIS_TRANSDUC_2"/>
    <property type="match status" value="1"/>
</dbReference>
<evidence type="ECO:0000256" key="2">
    <source>
        <dbReference type="ARBA" id="ARBA00029447"/>
    </source>
</evidence>
<dbReference type="InterPro" id="IPR004089">
    <property type="entry name" value="MCPsignal_dom"/>
</dbReference>
<keyword evidence="5" id="KW-0472">Membrane</keyword>
<feature type="transmembrane region" description="Helical" evidence="5">
    <location>
        <begin position="12"/>
        <end position="33"/>
    </location>
</feature>
<dbReference type="Gene3D" id="6.10.340.10">
    <property type="match status" value="1"/>
</dbReference>
<dbReference type="InterPro" id="IPR003660">
    <property type="entry name" value="HAMP_dom"/>
</dbReference>
<dbReference type="PANTHER" id="PTHR32089:SF112">
    <property type="entry name" value="LYSOZYME-LIKE PROTEIN-RELATED"/>
    <property type="match status" value="1"/>
</dbReference>
<name>A0A1N6N5V2_9SPIO</name>
<feature type="transmembrane region" description="Helical" evidence="5">
    <location>
        <begin position="161"/>
        <end position="180"/>
    </location>
</feature>
<dbReference type="Proteomes" id="UP000186400">
    <property type="component" value="Unassembled WGS sequence"/>
</dbReference>
<proteinExistence type="inferred from homology"/>